<evidence type="ECO:0000313" key="5">
    <source>
        <dbReference type="Proteomes" id="UP000622580"/>
    </source>
</evidence>
<dbReference type="InterPro" id="IPR040079">
    <property type="entry name" value="Glutathione_S-Trfase"/>
</dbReference>
<gene>
    <name evidence="4" type="ORF">JKL49_05260</name>
</gene>
<evidence type="ECO:0000313" key="4">
    <source>
        <dbReference type="EMBL" id="MBR7618791.1"/>
    </source>
</evidence>
<dbReference type="InterPro" id="IPR036249">
    <property type="entry name" value="Thioredoxin-like_sf"/>
</dbReference>
<evidence type="ECO:0000256" key="1">
    <source>
        <dbReference type="RuleBase" id="RU003494"/>
    </source>
</evidence>
<dbReference type="EMBL" id="JAGSGD010000001">
    <property type="protein sequence ID" value="MBR7618791.1"/>
    <property type="molecule type" value="Genomic_DNA"/>
</dbReference>
<dbReference type="Pfam" id="PF02798">
    <property type="entry name" value="GST_N"/>
    <property type="match status" value="1"/>
</dbReference>
<comment type="similarity">
    <text evidence="1">Belongs to the GST superfamily.</text>
</comment>
<dbReference type="PANTHER" id="PTHR43968:SF6">
    <property type="entry name" value="GLUTATHIONE S-TRANSFERASE OMEGA"/>
    <property type="match status" value="1"/>
</dbReference>
<dbReference type="InterPro" id="IPR050983">
    <property type="entry name" value="GST_Omega/HSP26"/>
</dbReference>
<dbReference type="SUPFAM" id="SSF47616">
    <property type="entry name" value="GST C-terminal domain-like"/>
    <property type="match status" value="1"/>
</dbReference>
<dbReference type="Pfam" id="PF00043">
    <property type="entry name" value="GST_C"/>
    <property type="match status" value="1"/>
</dbReference>
<dbReference type="Proteomes" id="UP000622580">
    <property type="component" value="Unassembled WGS sequence"/>
</dbReference>
<sequence>MKLYDSIGPNPHVVRIFIAEKGMTIPTQKVDLMAGENRKPPYNESINTAGQIPALELDNGHKVCEILPICEYLEEVHPSPPLIGANAEERAETRMWTRRIDLNICEPMANGFRAAEGRPLFESRMKLVGAEGASDLKAIAKDRLLWLDGQMSGDYVCGGRFTLADILLYGFLTFGATVGQPVPEEAKWVKGWMERVKARPSSAA</sequence>
<dbReference type="SFLD" id="SFLDS00019">
    <property type="entry name" value="Glutathione_Transferase_(cytos"/>
    <property type="match status" value="1"/>
</dbReference>
<dbReference type="SFLD" id="SFLDG00358">
    <property type="entry name" value="Main_(cytGST)"/>
    <property type="match status" value="1"/>
</dbReference>
<feature type="domain" description="GST N-terminal" evidence="2">
    <location>
        <begin position="1"/>
        <end position="81"/>
    </location>
</feature>
<keyword evidence="5" id="KW-1185">Reference proteome</keyword>
<dbReference type="CDD" id="cd03051">
    <property type="entry name" value="GST_N_GTT2_like"/>
    <property type="match status" value="1"/>
</dbReference>
<dbReference type="SUPFAM" id="SSF52833">
    <property type="entry name" value="Thioredoxin-like"/>
    <property type="match status" value="1"/>
</dbReference>
<proteinExistence type="inferred from homology"/>
<dbReference type="InterPro" id="IPR004045">
    <property type="entry name" value="Glutathione_S-Trfase_N"/>
</dbReference>
<protein>
    <submittedName>
        <fullName evidence="4">Glutathione S-transferase family protein</fullName>
    </submittedName>
</protein>
<accession>A0A941D0V9</accession>
<dbReference type="PANTHER" id="PTHR43968">
    <property type="match status" value="1"/>
</dbReference>
<evidence type="ECO:0000259" key="2">
    <source>
        <dbReference type="PROSITE" id="PS50404"/>
    </source>
</evidence>
<dbReference type="AlphaFoldDB" id="A0A941D0V9"/>
<evidence type="ECO:0000259" key="3">
    <source>
        <dbReference type="PROSITE" id="PS50405"/>
    </source>
</evidence>
<dbReference type="GO" id="GO:0005737">
    <property type="term" value="C:cytoplasm"/>
    <property type="evidence" value="ECO:0007669"/>
    <property type="project" value="TreeGrafter"/>
</dbReference>
<name>A0A941D0V9_9CAUL</name>
<dbReference type="InterPro" id="IPR010987">
    <property type="entry name" value="Glutathione-S-Trfase_C-like"/>
</dbReference>
<dbReference type="Gene3D" id="3.40.30.10">
    <property type="entry name" value="Glutaredoxin"/>
    <property type="match status" value="1"/>
</dbReference>
<dbReference type="InterPro" id="IPR034345">
    <property type="entry name" value="Gtt2-like_N"/>
</dbReference>
<dbReference type="RefSeq" id="WP_215338728.1">
    <property type="nucleotide sequence ID" value="NZ_JAGSGD010000001.1"/>
</dbReference>
<reference evidence="4" key="1">
    <citation type="submission" date="2021-04" db="EMBL/GenBank/DDBJ databases">
        <title>Draft genome assembly of strain Phenylobacterium sp. 20VBR1 using MiniION and Illumina platforms.</title>
        <authorList>
            <person name="Thomas F.A."/>
            <person name="Krishnan K.P."/>
            <person name="Sinha R.K."/>
        </authorList>
    </citation>
    <scope>NUCLEOTIDE SEQUENCE</scope>
    <source>
        <strain evidence="4">20VBR1</strain>
    </source>
</reference>
<comment type="caution">
    <text evidence="4">The sequence shown here is derived from an EMBL/GenBank/DDBJ whole genome shotgun (WGS) entry which is preliminary data.</text>
</comment>
<dbReference type="InterPro" id="IPR036282">
    <property type="entry name" value="Glutathione-S-Trfase_C_sf"/>
</dbReference>
<feature type="domain" description="GST C-terminal" evidence="3">
    <location>
        <begin position="86"/>
        <end position="204"/>
    </location>
</feature>
<dbReference type="InterPro" id="IPR004046">
    <property type="entry name" value="GST_C"/>
</dbReference>
<dbReference type="Gene3D" id="1.20.1050.10">
    <property type="match status" value="1"/>
</dbReference>
<dbReference type="PROSITE" id="PS50404">
    <property type="entry name" value="GST_NTER"/>
    <property type="match status" value="1"/>
</dbReference>
<dbReference type="PROSITE" id="PS50405">
    <property type="entry name" value="GST_CTER"/>
    <property type="match status" value="1"/>
</dbReference>
<organism evidence="4 5">
    <name type="scientific">Phenylobacterium glaciei</name>
    <dbReference type="NCBI Taxonomy" id="2803784"/>
    <lineage>
        <taxon>Bacteria</taxon>
        <taxon>Pseudomonadati</taxon>
        <taxon>Pseudomonadota</taxon>
        <taxon>Alphaproteobacteria</taxon>
        <taxon>Caulobacterales</taxon>
        <taxon>Caulobacteraceae</taxon>
        <taxon>Phenylobacterium</taxon>
    </lineage>
</organism>